<comment type="caution">
    <text evidence="5">The sequence shown here is derived from an EMBL/GenBank/DDBJ whole genome shotgun (WGS) entry which is preliminary data.</text>
</comment>
<sequence>MITLDSQRCDSCGTCVAVCPVAAISMEKQPCINSSCIGCQKCVLLCPWGALSAQAKAKA</sequence>
<dbReference type="RefSeq" id="WP_022636341.1">
    <property type="nucleotide sequence ID" value="NZ_ASJR01000006.1"/>
</dbReference>
<dbReference type="Gene3D" id="3.30.70.20">
    <property type="match status" value="1"/>
</dbReference>
<evidence type="ECO:0000256" key="2">
    <source>
        <dbReference type="ARBA" id="ARBA00023004"/>
    </source>
</evidence>
<keyword evidence="2" id="KW-0408">Iron</keyword>
<evidence type="ECO:0000259" key="4">
    <source>
        <dbReference type="PROSITE" id="PS51379"/>
    </source>
</evidence>
<dbReference type="Pfam" id="PF12838">
    <property type="entry name" value="Fer4_7"/>
    <property type="match status" value="1"/>
</dbReference>
<organism evidence="5 6">
    <name type="scientific">Chitinivibrio alkaliphilus ACht1</name>
    <dbReference type="NCBI Taxonomy" id="1313304"/>
    <lineage>
        <taxon>Bacteria</taxon>
        <taxon>Pseudomonadati</taxon>
        <taxon>Fibrobacterota</taxon>
        <taxon>Chitinivibrionia</taxon>
        <taxon>Chitinivibrionales</taxon>
        <taxon>Chitinivibrionaceae</taxon>
        <taxon>Chitinivibrio</taxon>
    </lineage>
</organism>
<gene>
    <name evidence="5" type="ORF">CALK_0831</name>
</gene>
<dbReference type="AlphaFoldDB" id="U7DCF6"/>
<reference evidence="5 6" key="1">
    <citation type="journal article" date="2013" name="Environ. Microbiol.">
        <title>Genome analysis of Chitinivibrio alkaliphilus gen. nov., sp. nov., a novel extremely haloalkaliphilic anaerobic chitinolytic bacterium from the candidate phylum Termite Group 3.</title>
        <authorList>
            <person name="Sorokin D.Y."/>
            <person name="Gumerov V.M."/>
            <person name="Rakitin A.L."/>
            <person name="Beletsky A.V."/>
            <person name="Damste J.S."/>
            <person name="Muyzer G."/>
            <person name="Mardanov A.V."/>
            <person name="Ravin N.V."/>
        </authorList>
    </citation>
    <scope>NUCLEOTIDE SEQUENCE [LARGE SCALE GENOMIC DNA]</scope>
    <source>
        <strain evidence="5 6">ACht1</strain>
    </source>
</reference>
<protein>
    <recommendedName>
        <fullName evidence="4">4Fe-4S ferredoxin-type domain-containing protein</fullName>
    </recommendedName>
</protein>
<dbReference type="InterPro" id="IPR017900">
    <property type="entry name" value="4Fe4S_Fe_S_CS"/>
</dbReference>
<feature type="domain" description="4Fe-4S ferredoxin-type" evidence="4">
    <location>
        <begin position="30"/>
        <end position="56"/>
    </location>
</feature>
<keyword evidence="6" id="KW-1185">Reference proteome</keyword>
<dbReference type="InterPro" id="IPR017896">
    <property type="entry name" value="4Fe4S_Fe-S-bd"/>
</dbReference>
<evidence type="ECO:0000313" key="6">
    <source>
        <dbReference type="Proteomes" id="UP000017148"/>
    </source>
</evidence>
<dbReference type="PROSITE" id="PS00198">
    <property type="entry name" value="4FE4S_FER_1"/>
    <property type="match status" value="2"/>
</dbReference>
<keyword evidence="3" id="KW-0411">Iron-sulfur</keyword>
<proteinExistence type="predicted"/>
<evidence type="ECO:0000313" key="5">
    <source>
        <dbReference type="EMBL" id="ERP32110.1"/>
    </source>
</evidence>
<dbReference type="SUPFAM" id="SSF54862">
    <property type="entry name" value="4Fe-4S ferredoxins"/>
    <property type="match status" value="1"/>
</dbReference>
<dbReference type="GO" id="GO:0051536">
    <property type="term" value="F:iron-sulfur cluster binding"/>
    <property type="evidence" value="ECO:0007669"/>
    <property type="project" value="UniProtKB-KW"/>
</dbReference>
<keyword evidence="1" id="KW-0479">Metal-binding</keyword>
<dbReference type="OrthoDB" id="9770306at2"/>
<dbReference type="PROSITE" id="PS51379">
    <property type="entry name" value="4FE4S_FER_2"/>
    <property type="match status" value="2"/>
</dbReference>
<evidence type="ECO:0000256" key="1">
    <source>
        <dbReference type="ARBA" id="ARBA00022723"/>
    </source>
</evidence>
<name>U7DCF6_9BACT</name>
<evidence type="ECO:0000256" key="3">
    <source>
        <dbReference type="ARBA" id="ARBA00023014"/>
    </source>
</evidence>
<dbReference type="STRING" id="1313304.CALK_0831"/>
<dbReference type="Proteomes" id="UP000017148">
    <property type="component" value="Unassembled WGS sequence"/>
</dbReference>
<accession>U7DCF6</accession>
<feature type="domain" description="4Fe-4S ferredoxin-type" evidence="4">
    <location>
        <begin position="1"/>
        <end position="29"/>
    </location>
</feature>
<dbReference type="EMBL" id="ASJR01000006">
    <property type="protein sequence ID" value="ERP32110.1"/>
    <property type="molecule type" value="Genomic_DNA"/>
</dbReference>
<dbReference type="GO" id="GO:0046872">
    <property type="term" value="F:metal ion binding"/>
    <property type="evidence" value="ECO:0007669"/>
    <property type="project" value="UniProtKB-KW"/>
</dbReference>